<evidence type="ECO:0000313" key="2">
    <source>
        <dbReference type="EMBL" id="TQO19618.1"/>
    </source>
</evidence>
<protein>
    <submittedName>
        <fullName evidence="2">Uncharacterized protein</fullName>
    </submittedName>
</protein>
<evidence type="ECO:0000313" key="3">
    <source>
        <dbReference type="Proteomes" id="UP000316560"/>
    </source>
</evidence>
<dbReference type="RefSeq" id="WP_141990088.1">
    <property type="nucleotide sequence ID" value="NZ_VFRA01000001.1"/>
</dbReference>
<name>A0A8H2K4H3_9MICO</name>
<reference evidence="2 3" key="1">
    <citation type="submission" date="2019-06" db="EMBL/GenBank/DDBJ databases">
        <title>Sequencing the genomes of 1000 actinobacteria strains.</title>
        <authorList>
            <person name="Klenk H.-P."/>
        </authorList>
    </citation>
    <scope>NUCLEOTIDE SEQUENCE [LARGE SCALE GENOMIC DNA]</scope>
    <source>
        <strain evidence="2 3">DSM 21947</strain>
    </source>
</reference>
<dbReference type="EMBL" id="VFRA01000001">
    <property type="protein sequence ID" value="TQO19618.1"/>
    <property type="molecule type" value="Genomic_DNA"/>
</dbReference>
<dbReference type="Proteomes" id="UP000316560">
    <property type="component" value="Unassembled WGS sequence"/>
</dbReference>
<sequence length="77" mass="8755">MTDATPDNPQSPESTMPVSAEFKRKPRIMLGTFWLLIAALLIFVGFSGTWWIALLGIATFAYSIYLYRGGRFGFWFI</sequence>
<evidence type="ECO:0000256" key="1">
    <source>
        <dbReference type="SAM" id="Phobius"/>
    </source>
</evidence>
<feature type="transmembrane region" description="Helical" evidence="1">
    <location>
        <begin position="28"/>
        <end position="44"/>
    </location>
</feature>
<comment type="caution">
    <text evidence="2">The sequence shown here is derived from an EMBL/GenBank/DDBJ whole genome shotgun (WGS) entry which is preliminary data.</text>
</comment>
<dbReference type="OrthoDB" id="4965882at2"/>
<accession>A0A8H2K4H3</accession>
<organism evidence="2 3">
    <name type="scientific">Rhodoglobus vestalii</name>
    <dbReference type="NCBI Taxonomy" id="193384"/>
    <lineage>
        <taxon>Bacteria</taxon>
        <taxon>Bacillati</taxon>
        <taxon>Actinomycetota</taxon>
        <taxon>Actinomycetes</taxon>
        <taxon>Micrococcales</taxon>
        <taxon>Microbacteriaceae</taxon>
        <taxon>Rhodoglobus</taxon>
    </lineage>
</organism>
<keyword evidence="1" id="KW-0472">Membrane</keyword>
<keyword evidence="1" id="KW-0812">Transmembrane</keyword>
<keyword evidence="1" id="KW-1133">Transmembrane helix</keyword>
<gene>
    <name evidence="2" type="ORF">FB472_1186</name>
</gene>
<proteinExistence type="predicted"/>
<keyword evidence="3" id="KW-1185">Reference proteome</keyword>
<dbReference type="AlphaFoldDB" id="A0A8H2K4H3"/>